<comment type="caution">
    <text evidence="2">The sequence shown here is derived from an EMBL/GenBank/DDBJ whole genome shotgun (WGS) entry which is preliminary data.</text>
</comment>
<organism evidence="2 3">
    <name type="scientific">Kingella kingae ATCC 23330</name>
    <dbReference type="NCBI Taxonomy" id="887327"/>
    <lineage>
        <taxon>Bacteria</taxon>
        <taxon>Pseudomonadati</taxon>
        <taxon>Pseudomonadota</taxon>
        <taxon>Betaproteobacteria</taxon>
        <taxon>Neisseriales</taxon>
        <taxon>Neisseriaceae</taxon>
        <taxon>Kingella</taxon>
    </lineage>
</organism>
<accession>F5S7Q3</accession>
<sequence>MLVIKLARFYLYILFNIHMVMICLALLDRDVYYSSLSHNTFNI</sequence>
<keyword evidence="1" id="KW-0812">Transmembrane</keyword>
<reference evidence="2 3" key="1">
    <citation type="submission" date="2011-04" db="EMBL/GenBank/DDBJ databases">
        <authorList>
            <person name="Muzny D."/>
            <person name="Qin X."/>
            <person name="Deng J."/>
            <person name="Jiang H."/>
            <person name="Liu Y."/>
            <person name="Qu J."/>
            <person name="Song X.-Z."/>
            <person name="Zhang L."/>
            <person name="Thornton R."/>
            <person name="Coyle M."/>
            <person name="Francisco L."/>
            <person name="Jackson L."/>
            <person name="Javaid M."/>
            <person name="Korchina V."/>
            <person name="Kovar C."/>
            <person name="Mata R."/>
            <person name="Mathew T."/>
            <person name="Ngo R."/>
            <person name="Nguyen L."/>
            <person name="Nguyen N."/>
            <person name="Okwuonu G."/>
            <person name="Ongeri F."/>
            <person name="Pham C."/>
            <person name="Simmons D."/>
            <person name="Wilczek-Boney K."/>
            <person name="Hale W."/>
            <person name="Jakkamsetti A."/>
            <person name="Pham P."/>
            <person name="Ruth R."/>
            <person name="San Lucas F."/>
            <person name="Warren J."/>
            <person name="Zhang J."/>
            <person name="Zhao Z."/>
            <person name="Zhou C."/>
            <person name="Zhu D."/>
            <person name="Lee S."/>
            <person name="Bess C."/>
            <person name="Blankenburg K."/>
            <person name="Forbes L."/>
            <person name="Fu Q."/>
            <person name="Gubbala S."/>
            <person name="Hirani K."/>
            <person name="Jayaseelan J.C."/>
            <person name="Lara F."/>
            <person name="Munidasa M."/>
            <person name="Palculict T."/>
            <person name="Patil S."/>
            <person name="Pu L.-L."/>
            <person name="Saada N."/>
            <person name="Tang L."/>
            <person name="Weissenberger G."/>
            <person name="Zhu Y."/>
            <person name="Hemphill L."/>
            <person name="Shang Y."/>
            <person name="Youmans B."/>
            <person name="Ayvaz T."/>
            <person name="Ross M."/>
            <person name="Santibanez J."/>
            <person name="Aqrawi P."/>
            <person name="Gross S."/>
            <person name="Joshi V."/>
            <person name="Fowler G."/>
            <person name="Nazareth L."/>
            <person name="Reid J."/>
            <person name="Worley K."/>
            <person name="Petrosino J."/>
            <person name="Highlander S."/>
            <person name="Gibbs R."/>
        </authorList>
    </citation>
    <scope>NUCLEOTIDE SEQUENCE [LARGE SCALE GENOMIC DNA]</scope>
    <source>
        <strain evidence="2 3">ATCC 23330</strain>
    </source>
</reference>
<keyword evidence="3" id="KW-1185">Reference proteome</keyword>
<keyword evidence="1" id="KW-1133">Transmembrane helix</keyword>
<evidence type="ECO:0000256" key="1">
    <source>
        <dbReference type="SAM" id="Phobius"/>
    </source>
</evidence>
<keyword evidence="1" id="KW-0472">Membrane</keyword>
<dbReference type="AlphaFoldDB" id="F5S7Q3"/>
<proteinExistence type="predicted"/>
<evidence type="ECO:0000313" key="3">
    <source>
        <dbReference type="Proteomes" id="UP000004207"/>
    </source>
</evidence>
<dbReference type="HOGENOM" id="CLU_3234769_0_0_4"/>
<dbReference type="EMBL" id="AFHS01000043">
    <property type="protein sequence ID" value="EGK08725.1"/>
    <property type="molecule type" value="Genomic_DNA"/>
</dbReference>
<evidence type="ECO:0000313" key="2">
    <source>
        <dbReference type="EMBL" id="EGK08725.1"/>
    </source>
</evidence>
<name>F5S7Q3_KINKI</name>
<feature type="transmembrane region" description="Helical" evidence="1">
    <location>
        <begin position="9"/>
        <end position="27"/>
    </location>
</feature>
<dbReference type="Proteomes" id="UP000004207">
    <property type="component" value="Unassembled WGS sequence"/>
</dbReference>
<gene>
    <name evidence="2" type="ORF">HMPREF0476_1236</name>
</gene>
<protein>
    <submittedName>
        <fullName evidence="2">Uncharacterized protein</fullName>
    </submittedName>
</protein>